<protein>
    <submittedName>
        <fullName evidence="9">Geraniol 8-hydroxylase</fullName>
        <ecNumber evidence="9">1.14.14.83</ecNumber>
    </submittedName>
</protein>
<comment type="cofactor">
    <cofactor evidence="1 8">
        <name>heme</name>
        <dbReference type="ChEBI" id="CHEBI:30413"/>
    </cofactor>
</comment>
<gene>
    <name evidence="9" type="ORF">HanXRQr2_Chr13g0576191</name>
</gene>
<dbReference type="InterPro" id="IPR002401">
    <property type="entry name" value="Cyt_P450_E_grp-I"/>
</dbReference>
<evidence type="ECO:0000256" key="3">
    <source>
        <dbReference type="ARBA" id="ARBA00022617"/>
    </source>
</evidence>
<keyword evidence="10" id="KW-1185">Reference proteome</keyword>
<reference evidence="9" key="1">
    <citation type="journal article" date="2017" name="Nature">
        <title>The sunflower genome provides insights into oil metabolism, flowering and Asterid evolution.</title>
        <authorList>
            <person name="Badouin H."/>
            <person name="Gouzy J."/>
            <person name="Grassa C.J."/>
            <person name="Murat F."/>
            <person name="Staton S.E."/>
            <person name="Cottret L."/>
            <person name="Lelandais-Briere C."/>
            <person name="Owens G.L."/>
            <person name="Carrere S."/>
            <person name="Mayjonade B."/>
            <person name="Legrand L."/>
            <person name="Gill N."/>
            <person name="Kane N.C."/>
            <person name="Bowers J.E."/>
            <person name="Hubner S."/>
            <person name="Bellec A."/>
            <person name="Berard A."/>
            <person name="Berges H."/>
            <person name="Blanchet N."/>
            <person name="Boniface M.C."/>
            <person name="Brunel D."/>
            <person name="Catrice O."/>
            <person name="Chaidir N."/>
            <person name="Claudel C."/>
            <person name="Donnadieu C."/>
            <person name="Faraut T."/>
            <person name="Fievet G."/>
            <person name="Helmstetter N."/>
            <person name="King M."/>
            <person name="Knapp S.J."/>
            <person name="Lai Z."/>
            <person name="Le Paslier M.C."/>
            <person name="Lippi Y."/>
            <person name="Lorenzon L."/>
            <person name="Mandel J.R."/>
            <person name="Marage G."/>
            <person name="Marchand G."/>
            <person name="Marquand E."/>
            <person name="Bret-Mestries E."/>
            <person name="Morien E."/>
            <person name="Nambeesan S."/>
            <person name="Nguyen T."/>
            <person name="Pegot-Espagnet P."/>
            <person name="Pouilly N."/>
            <person name="Raftis F."/>
            <person name="Sallet E."/>
            <person name="Schiex T."/>
            <person name="Thomas J."/>
            <person name="Vandecasteele C."/>
            <person name="Vares D."/>
            <person name="Vear F."/>
            <person name="Vautrin S."/>
            <person name="Crespi M."/>
            <person name="Mangin B."/>
            <person name="Burke J.M."/>
            <person name="Salse J."/>
            <person name="Munos S."/>
            <person name="Vincourt P."/>
            <person name="Rieseberg L.H."/>
            <person name="Langlade N.B."/>
        </authorList>
    </citation>
    <scope>NUCLEOTIDE SEQUENCE</scope>
    <source>
        <tissue evidence="9">Leaves</tissue>
    </source>
</reference>
<dbReference type="PANTHER" id="PTHR47950:SF49">
    <property type="entry name" value="CYTOCHROME P450"/>
    <property type="match status" value="1"/>
</dbReference>
<dbReference type="AlphaFoldDB" id="A0A9K3EFZ5"/>
<dbReference type="SUPFAM" id="SSF48264">
    <property type="entry name" value="Cytochrome P450"/>
    <property type="match status" value="1"/>
</dbReference>
<name>A0A9K3EFZ5_HELAN</name>
<comment type="similarity">
    <text evidence="2">Belongs to the cytochrome P450 family.</text>
</comment>
<reference evidence="9" key="2">
    <citation type="submission" date="2020-06" db="EMBL/GenBank/DDBJ databases">
        <title>Helianthus annuus Genome sequencing and assembly Release 2.</title>
        <authorList>
            <person name="Gouzy J."/>
            <person name="Langlade N."/>
            <person name="Munos S."/>
        </authorList>
    </citation>
    <scope>NUCLEOTIDE SEQUENCE</scope>
    <source>
        <tissue evidence="9">Leaves</tissue>
    </source>
</reference>
<dbReference type="GO" id="GO:0020037">
    <property type="term" value="F:heme binding"/>
    <property type="evidence" value="ECO:0007669"/>
    <property type="project" value="InterPro"/>
</dbReference>
<evidence type="ECO:0000256" key="8">
    <source>
        <dbReference type="PIRSR" id="PIRSR602401-1"/>
    </source>
</evidence>
<feature type="binding site" description="axial binding residue" evidence="8">
    <location>
        <position position="126"/>
    </location>
    <ligand>
        <name>heme</name>
        <dbReference type="ChEBI" id="CHEBI:30413"/>
    </ligand>
    <ligandPart>
        <name>Fe</name>
        <dbReference type="ChEBI" id="CHEBI:18248"/>
    </ligandPart>
</feature>
<dbReference type="FunFam" id="1.10.630.10:FF:000126">
    <property type="entry name" value="Predicted protein"/>
    <property type="match status" value="1"/>
</dbReference>
<evidence type="ECO:0000256" key="2">
    <source>
        <dbReference type="ARBA" id="ARBA00010617"/>
    </source>
</evidence>
<evidence type="ECO:0000256" key="7">
    <source>
        <dbReference type="ARBA" id="ARBA00023033"/>
    </source>
</evidence>
<evidence type="ECO:0000313" key="10">
    <source>
        <dbReference type="Proteomes" id="UP000215914"/>
    </source>
</evidence>
<dbReference type="GO" id="GO:0102811">
    <property type="term" value="F:geraniol 10-hydroxylase activity"/>
    <property type="evidence" value="ECO:0007669"/>
    <property type="project" value="UniProtKB-EC"/>
</dbReference>
<dbReference type="Gene3D" id="1.10.630.10">
    <property type="entry name" value="Cytochrome P450"/>
    <property type="match status" value="1"/>
</dbReference>
<dbReference type="EC" id="1.14.14.83" evidence="9"/>
<keyword evidence="3 8" id="KW-0349">Heme</keyword>
<dbReference type="Gramene" id="mRNA:HanXRQr2_Chr13g0576191">
    <property type="protein sequence ID" value="CDS:HanXRQr2_Chr13g0576191.1"/>
    <property type="gene ID" value="HanXRQr2_Chr13g0576191"/>
</dbReference>
<keyword evidence="7" id="KW-0503">Monooxygenase</keyword>
<dbReference type="Proteomes" id="UP000215914">
    <property type="component" value="Unassembled WGS sequence"/>
</dbReference>
<keyword evidence="5 9" id="KW-0560">Oxidoreductase</keyword>
<dbReference type="Pfam" id="PF00067">
    <property type="entry name" value="p450"/>
    <property type="match status" value="1"/>
</dbReference>
<dbReference type="PANTHER" id="PTHR47950">
    <property type="entry name" value="CYTOCHROME P450, FAMILY 76, SUBFAMILY C, POLYPEPTIDE 5-RELATED"/>
    <property type="match status" value="1"/>
</dbReference>
<proteinExistence type="inferred from homology"/>
<comment type="caution">
    <text evidence="9">The sequence shown here is derived from an EMBL/GenBank/DDBJ whole genome shotgun (WGS) entry which is preliminary data.</text>
</comment>
<dbReference type="PRINTS" id="PR00385">
    <property type="entry name" value="P450"/>
</dbReference>
<organism evidence="9 10">
    <name type="scientific">Helianthus annuus</name>
    <name type="common">Common sunflower</name>
    <dbReference type="NCBI Taxonomy" id="4232"/>
    <lineage>
        <taxon>Eukaryota</taxon>
        <taxon>Viridiplantae</taxon>
        <taxon>Streptophyta</taxon>
        <taxon>Embryophyta</taxon>
        <taxon>Tracheophyta</taxon>
        <taxon>Spermatophyta</taxon>
        <taxon>Magnoliopsida</taxon>
        <taxon>eudicotyledons</taxon>
        <taxon>Gunneridae</taxon>
        <taxon>Pentapetalae</taxon>
        <taxon>asterids</taxon>
        <taxon>campanulids</taxon>
        <taxon>Asterales</taxon>
        <taxon>Asteraceae</taxon>
        <taxon>Asteroideae</taxon>
        <taxon>Heliantheae alliance</taxon>
        <taxon>Heliantheae</taxon>
        <taxon>Helianthus</taxon>
    </lineage>
</organism>
<keyword evidence="6 8" id="KW-0408">Iron</keyword>
<accession>A0A9K3EFZ5</accession>
<dbReference type="GO" id="GO:0005506">
    <property type="term" value="F:iron ion binding"/>
    <property type="evidence" value="ECO:0007669"/>
    <property type="project" value="InterPro"/>
</dbReference>
<keyword evidence="4 8" id="KW-0479">Metal-binding</keyword>
<dbReference type="InterPro" id="IPR001128">
    <property type="entry name" value="Cyt_P450"/>
</dbReference>
<evidence type="ECO:0000256" key="4">
    <source>
        <dbReference type="ARBA" id="ARBA00022723"/>
    </source>
</evidence>
<dbReference type="EMBL" id="MNCJ02000328">
    <property type="protein sequence ID" value="KAF5772379.1"/>
    <property type="molecule type" value="Genomic_DNA"/>
</dbReference>
<evidence type="ECO:0000256" key="6">
    <source>
        <dbReference type="ARBA" id="ARBA00023004"/>
    </source>
</evidence>
<sequence length="189" mass="21669">MAEIVKNQDVMKTIEEEMKREIGSNKIKVSQLSKLPYLQACVKESLRLHPPVPFLLPRLAVEICEVTNYTIPKNAQIFVNVWAIGRDPNVWDDPLLFKPERFLGSDLDFKGQDFELLPFGSGRRICPSLPLGSKSMEFIIASLVHEFDWVLPDNEDPSQLDMEERFQITLGREKPLKLIFKQKQGSAEV</sequence>
<evidence type="ECO:0000256" key="5">
    <source>
        <dbReference type="ARBA" id="ARBA00023002"/>
    </source>
</evidence>
<evidence type="ECO:0000256" key="1">
    <source>
        <dbReference type="ARBA" id="ARBA00001971"/>
    </source>
</evidence>
<dbReference type="GO" id="GO:0016491">
    <property type="term" value="F:oxidoreductase activity"/>
    <property type="evidence" value="ECO:0000318"/>
    <property type="project" value="GO_Central"/>
</dbReference>
<evidence type="ECO:0000313" key="9">
    <source>
        <dbReference type="EMBL" id="KAF5772379.1"/>
    </source>
</evidence>
<dbReference type="PRINTS" id="PR00463">
    <property type="entry name" value="EP450I"/>
</dbReference>
<dbReference type="InterPro" id="IPR036396">
    <property type="entry name" value="Cyt_P450_sf"/>
</dbReference>